<proteinExistence type="predicted"/>
<dbReference type="RefSeq" id="WP_277532406.1">
    <property type="nucleotide sequence ID" value="NZ_JAPDIA010000003.1"/>
</dbReference>
<dbReference type="SUPFAM" id="SSF56784">
    <property type="entry name" value="HAD-like"/>
    <property type="match status" value="1"/>
</dbReference>
<name>A0A9X4QTB9_9BACL</name>
<protein>
    <submittedName>
        <fullName evidence="1">Uncharacterized protein</fullName>
    </submittedName>
</protein>
<dbReference type="AlphaFoldDB" id="A0A9X4QTB9"/>
<accession>A0A9X4QTB9</accession>
<evidence type="ECO:0000313" key="2">
    <source>
        <dbReference type="Proteomes" id="UP001153404"/>
    </source>
</evidence>
<dbReference type="InterPro" id="IPR036412">
    <property type="entry name" value="HAD-like_sf"/>
</dbReference>
<dbReference type="Proteomes" id="UP001153404">
    <property type="component" value="Unassembled WGS sequence"/>
</dbReference>
<reference evidence="1" key="1">
    <citation type="submission" date="2022-10" db="EMBL/GenBank/DDBJ databases">
        <title>Comparative genomic analysis of Cohnella hashimotonis sp. nov., isolated from the International Space Station.</title>
        <authorList>
            <person name="Simpson A."/>
            <person name="Venkateswaran K."/>
        </authorList>
    </citation>
    <scope>NUCLEOTIDE SEQUENCE</scope>
    <source>
        <strain evidence="1">DSM 28161</strain>
    </source>
</reference>
<sequence>MSYKAILFDLYNTLLNDSMSELKSMHYNRAGRPIDADVRTKYVVHSLMNVASLLGN</sequence>
<organism evidence="1 2">
    <name type="scientific">Cohnella rhizosphaerae</name>
    <dbReference type="NCBI Taxonomy" id="1457232"/>
    <lineage>
        <taxon>Bacteria</taxon>
        <taxon>Bacillati</taxon>
        <taxon>Bacillota</taxon>
        <taxon>Bacilli</taxon>
        <taxon>Bacillales</taxon>
        <taxon>Paenibacillaceae</taxon>
        <taxon>Cohnella</taxon>
    </lineage>
</organism>
<comment type="caution">
    <text evidence="1">The sequence shown here is derived from an EMBL/GenBank/DDBJ whole genome shotgun (WGS) entry which is preliminary data.</text>
</comment>
<keyword evidence="2" id="KW-1185">Reference proteome</keyword>
<evidence type="ECO:0000313" key="1">
    <source>
        <dbReference type="EMBL" id="MDG0810535.1"/>
    </source>
</evidence>
<dbReference type="EMBL" id="JAPDIA010000003">
    <property type="protein sequence ID" value="MDG0810535.1"/>
    <property type="molecule type" value="Genomic_DNA"/>
</dbReference>
<gene>
    <name evidence="1" type="ORF">OMP40_15090</name>
</gene>